<feature type="domain" description="DJ-1/PfpI" evidence="2">
    <location>
        <begin position="15"/>
        <end position="176"/>
    </location>
</feature>
<dbReference type="CDD" id="cd03134">
    <property type="entry name" value="GATase1_PfpI_like"/>
    <property type="match status" value="1"/>
</dbReference>
<keyword evidence="3" id="KW-0315">Glutamine amidotransferase</keyword>
<evidence type="ECO:0000259" key="2">
    <source>
        <dbReference type="Pfam" id="PF01965"/>
    </source>
</evidence>
<dbReference type="Gene3D" id="3.40.50.880">
    <property type="match status" value="1"/>
</dbReference>
<comment type="similarity">
    <text evidence="1">Belongs to the peptidase C56 family.</text>
</comment>
<dbReference type="Proteomes" id="UP000748108">
    <property type="component" value="Unassembled WGS sequence"/>
</dbReference>
<organism evidence="3 4">
    <name type="scientific">Hydrogenibacillus schlegelii</name>
    <name type="common">Bacillus schlegelii</name>
    <dbReference type="NCBI Taxonomy" id="1484"/>
    <lineage>
        <taxon>Bacteria</taxon>
        <taxon>Bacillati</taxon>
        <taxon>Bacillota</taxon>
        <taxon>Bacilli</taxon>
        <taxon>Bacillales</taxon>
        <taxon>Bacillales Family X. Incertae Sedis</taxon>
        <taxon>Hydrogenibacillus</taxon>
    </lineage>
</organism>
<dbReference type="InterPro" id="IPR006286">
    <property type="entry name" value="C56_PfpI-like"/>
</dbReference>
<evidence type="ECO:0000313" key="4">
    <source>
        <dbReference type="Proteomes" id="UP000748108"/>
    </source>
</evidence>
<reference evidence="3" key="1">
    <citation type="journal article" date="2021" name="Microbiology">
        <title>Metagenomic Analysis of the Microbial Community in the Underground Coal Fire Area (Kemerovo Region, Russia) Revealed Predominance of Thermophilic Members of the Phyla Deinococcus-thermus, Aquificae, and Firmicutes.</title>
        <authorList>
            <person name="Kadnikov V."/>
            <person name="Mardanov A.V."/>
            <person name="Beletsky A.V."/>
            <person name="Karnachuk O.V."/>
            <person name="Ravin N.V."/>
        </authorList>
    </citation>
    <scope>NUCLEOTIDE SEQUENCE</scope>
    <source>
        <strain evidence="3">RBS10-49</strain>
    </source>
</reference>
<dbReference type="SUPFAM" id="SSF52317">
    <property type="entry name" value="Class I glutamine amidotransferase-like"/>
    <property type="match status" value="1"/>
</dbReference>
<protein>
    <submittedName>
        <fullName evidence="3">Type 1 glutamine amidotransferase</fullName>
    </submittedName>
</protein>
<evidence type="ECO:0000256" key="1">
    <source>
        <dbReference type="ARBA" id="ARBA00008542"/>
    </source>
</evidence>
<proteinExistence type="inferred from homology"/>
<dbReference type="AlphaFoldDB" id="A0A947CZG9"/>
<gene>
    <name evidence="3" type="ORF">KM312_08650</name>
</gene>
<dbReference type="EMBL" id="JAHHQF010000065">
    <property type="protein sequence ID" value="MBT9282690.1"/>
    <property type="molecule type" value="Genomic_DNA"/>
</dbReference>
<comment type="caution">
    <text evidence="3">The sequence shown here is derived from an EMBL/GenBank/DDBJ whole genome shotgun (WGS) entry which is preliminary data.</text>
</comment>
<evidence type="ECO:0000313" key="3">
    <source>
        <dbReference type="EMBL" id="MBT9282690.1"/>
    </source>
</evidence>
<dbReference type="Pfam" id="PF01965">
    <property type="entry name" value="DJ-1_PfpI"/>
    <property type="match status" value="1"/>
</dbReference>
<accession>A0A947CZG9</accession>
<dbReference type="InterPro" id="IPR029062">
    <property type="entry name" value="Class_I_gatase-like"/>
</dbReference>
<dbReference type="PANTHER" id="PTHR42733">
    <property type="entry name" value="DJ-1 PROTEIN"/>
    <property type="match status" value="1"/>
</dbReference>
<dbReference type="PROSITE" id="PS51276">
    <property type="entry name" value="PEPTIDASE_C56_PFPI"/>
    <property type="match status" value="1"/>
</dbReference>
<dbReference type="InterPro" id="IPR002818">
    <property type="entry name" value="DJ-1/PfpI"/>
</dbReference>
<dbReference type="NCBIfam" id="TIGR01382">
    <property type="entry name" value="PfpI"/>
    <property type="match status" value="1"/>
</dbReference>
<dbReference type="PANTHER" id="PTHR42733:SF13">
    <property type="entry name" value="DJ-1_PFPI DOMAIN-CONTAINING PROTEIN"/>
    <property type="match status" value="1"/>
</dbReference>
<sequence length="177" mass="19148">MTAFNGTTADQAAGKKVLALVDDLFEDLELWYPVYRLQEIGGSVTLAGPEAGRTYTGKHGVPAVSDVAFRDVDPKTYAMLLIPGGWAPDKLRRDPNVLEIVRAFDDARKPIGIICHAGWVLISARVLSGRRVTSTPGIKDDMQNAGAYWVDEPVVVDGNLISARRSPDLPAYGRALA</sequence>
<name>A0A947CZG9_HYDSH</name>